<proteinExistence type="predicted"/>
<accession>A0ABW4IWB4</accession>
<dbReference type="Gene3D" id="3.30.470.20">
    <property type="entry name" value="ATP-grasp fold, B domain"/>
    <property type="match status" value="1"/>
</dbReference>
<evidence type="ECO:0000256" key="3">
    <source>
        <dbReference type="ARBA" id="ARBA00022840"/>
    </source>
</evidence>
<evidence type="ECO:0000313" key="7">
    <source>
        <dbReference type="Proteomes" id="UP001597261"/>
    </source>
</evidence>
<evidence type="ECO:0000259" key="5">
    <source>
        <dbReference type="PROSITE" id="PS50975"/>
    </source>
</evidence>
<dbReference type="Gene3D" id="3.30.1490.20">
    <property type="entry name" value="ATP-grasp fold, A domain"/>
    <property type="match status" value="1"/>
</dbReference>
<gene>
    <name evidence="6" type="ORF">ACFSL4_23430</name>
</gene>
<dbReference type="SUPFAM" id="SSF56059">
    <property type="entry name" value="Glutathione synthetase ATP-binding domain-like"/>
    <property type="match status" value="1"/>
</dbReference>
<evidence type="ECO:0000256" key="1">
    <source>
        <dbReference type="ARBA" id="ARBA00022598"/>
    </source>
</evidence>
<keyword evidence="3 4" id="KW-0067">ATP-binding</keyword>
<dbReference type="Gene3D" id="3.40.50.20">
    <property type="match status" value="1"/>
</dbReference>
<organism evidence="6 7">
    <name type="scientific">Streptomyces caeni</name>
    <dbReference type="NCBI Taxonomy" id="2307231"/>
    <lineage>
        <taxon>Bacteria</taxon>
        <taxon>Bacillati</taxon>
        <taxon>Actinomycetota</taxon>
        <taxon>Actinomycetes</taxon>
        <taxon>Kitasatosporales</taxon>
        <taxon>Streptomycetaceae</taxon>
        <taxon>Streptomyces</taxon>
    </lineage>
</organism>
<name>A0ABW4IWB4_9ACTN</name>
<dbReference type="PROSITE" id="PS50975">
    <property type="entry name" value="ATP_GRASP"/>
    <property type="match status" value="1"/>
</dbReference>
<dbReference type="InterPro" id="IPR013815">
    <property type="entry name" value="ATP_grasp_subdomain_1"/>
</dbReference>
<dbReference type="InterPro" id="IPR011761">
    <property type="entry name" value="ATP-grasp"/>
</dbReference>
<keyword evidence="7" id="KW-1185">Reference proteome</keyword>
<dbReference type="Proteomes" id="UP001597261">
    <property type="component" value="Unassembled WGS sequence"/>
</dbReference>
<protein>
    <submittedName>
        <fullName evidence="6">Acetyl-CoA carboxylase biotin carboxylase subunit family protein</fullName>
    </submittedName>
</protein>
<keyword evidence="1" id="KW-0436">Ligase</keyword>
<reference evidence="7" key="1">
    <citation type="journal article" date="2019" name="Int. J. Syst. Evol. Microbiol.">
        <title>The Global Catalogue of Microorganisms (GCM) 10K type strain sequencing project: providing services to taxonomists for standard genome sequencing and annotation.</title>
        <authorList>
            <consortium name="The Broad Institute Genomics Platform"/>
            <consortium name="The Broad Institute Genome Sequencing Center for Infectious Disease"/>
            <person name="Wu L."/>
            <person name="Ma J."/>
        </authorList>
    </citation>
    <scope>NUCLEOTIDE SEQUENCE [LARGE SCALE GENOMIC DNA]</scope>
    <source>
        <strain evidence="7">CGMCC 1.12470</strain>
    </source>
</reference>
<dbReference type="EMBL" id="JBHUDX010000067">
    <property type="protein sequence ID" value="MFD1661072.1"/>
    <property type="molecule type" value="Genomic_DNA"/>
</dbReference>
<sequence length="418" mass="44693">MPKVLLFSRQPLTGRPLQQWLDDTADSVVLITTPKAVQGAEDVLAEHFPMHRLVPDYHSWATEEIAEEAARAHGADLVASTSESDVLRAARLRARLGLPGQDTASATAYRDKVVMKRIAREAGIRVPAFTPVDSPADLLDLLDAQGFPAVVKPRFGAGSEGVAVLRGPADVTAFLARQRASDVPYLPGQWMAESFVVGDFFHVDGIMRDGSVVHAWPSQYNLGGIAQRLQDHTDVSSAMLGPDDPRFGPLTRMTRDVIAALPGSPVPLAFHLEAWIGADGEPVLCEIASRAGGALIAEAYERIFGVHLAREGLRTQCGSALTLTEQPPDPAELAGWTLFPPGHGVFVPPSGPCPVPAADLTVRLAPGAVGHGVEHLTQSAADALVTAGTAAQVRKYQEELAHWWYAATDWVRTASETS</sequence>
<evidence type="ECO:0000256" key="2">
    <source>
        <dbReference type="ARBA" id="ARBA00022741"/>
    </source>
</evidence>
<keyword evidence="2 4" id="KW-0547">Nucleotide-binding</keyword>
<dbReference type="RefSeq" id="WP_381086281.1">
    <property type="nucleotide sequence ID" value="NZ_JBHUDX010000067.1"/>
</dbReference>
<feature type="domain" description="ATP-grasp" evidence="5">
    <location>
        <begin position="116"/>
        <end position="317"/>
    </location>
</feature>
<evidence type="ECO:0000313" key="6">
    <source>
        <dbReference type="EMBL" id="MFD1661072.1"/>
    </source>
</evidence>
<dbReference type="InterPro" id="IPR052032">
    <property type="entry name" value="ATP-dep_AA_Ligase"/>
</dbReference>
<evidence type="ECO:0000256" key="4">
    <source>
        <dbReference type="PROSITE-ProRule" id="PRU00409"/>
    </source>
</evidence>
<comment type="caution">
    <text evidence="6">The sequence shown here is derived from an EMBL/GenBank/DDBJ whole genome shotgun (WGS) entry which is preliminary data.</text>
</comment>
<dbReference type="PANTHER" id="PTHR43585:SF2">
    <property type="entry name" value="ATP-GRASP ENZYME FSQD"/>
    <property type="match status" value="1"/>
</dbReference>
<dbReference type="PANTHER" id="PTHR43585">
    <property type="entry name" value="FUMIPYRROLE BIOSYNTHESIS PROTEIN C"/>
    <property type="match status" value="1"/>
</dbReference>